<keyword evidence="1" id="KW-1133">Transmembrane helix</keyword>
<keyword evidence="1" id="KW-0472">Membrane</keyword>
<dbReference type="Gene3D" id="2.170.130.10">
    <property type="entry name" value="TonB-dependent receptor, plug domain"/>
    <property type="match status" value="1"/>
</dbReference>
<name>A0A0Q0XQK4_9FLAO</name>
<dbReference type="InterPro" id="IPR008756">
    <property type="entry name" value="Peptidase_M56"/>
</dbReference>
<evidence type="ECO:0000259" key="2">
    <source>
        <dbReference type="Pfam" id="PF05569"/>
    </source>
</evidence>
<feature type="domain" description="Peptidase M56" evidence="2">
    <location>
        <begin position="149"/>
        <end position="253"/>
    </location>
</feature>
<dbReference type="PANTHER" id="PTHR34978">
    <property type="entry name" value="POSSIBLE SENSOR-TRANSDUCER PROTEIN BLAR"/>
    <property type="match status" value="1"/>
</dbReference>
<dbReference type="Proteomes" id="UP000050827">
    <property type="component" value="Unassembled WGS sequence"/>
</dbReference>
<dbReference type="InterPro" id="IPR052173">
    <property type="entry name" value="Beta-lactam_resp_regulator"/>
</dbReference>
<keyword evidence="4" id="KW-1185">Reference proteome</keyword>
<dbReference type="PANTHER" id="PTHR34978:SF3">
    <property type="entry name" value="SLR0241 PROTEIN"/>
    <property type="match status" value="1"/>
</dbReference>
<comment type="caution">
    <text evidence="3">The sequence shown here is derived from an EMBL/GenBank/DDBJ whole genome shotgun (WGS) entry which is preliminary data.</text>
</comment>
<feature type="transmembrane region" description="Helical" evidence="1">
    <location>
        <begin position="89"/>
        <end position="107"/>
    </location>
</feature>
<dbReference type="InterPro" id="IPR037066">
    <property type="entry name" value="Plug_dom_sf"/>
</dbReference>
<evidence type="ECO:0000313" key="3">
    <source>
        <dbReference type="EMBL" id="KQC31442.1"/>
    </source>
</evidence>
<dbReference type="STRING" id="346185.AAY42_17355"/>
<dbReference type="EMBL" id="LCTZ01000002">
    <property type="protein sequence ID" value="KQC31442.1"/>
    <property type="molecule type" value="Genomic_DNA"/>
</dbReference>
<evidence type="ECO:0000256" key="1">
    <source>
        <dbReference type="SAM" id="Phobius"/>
    </source>
</evidence>
<dbReference type="AlphaFoldDB" id="A0A0Q0XQK4"/>
<gene>
    <name evidence="3" type="ORF">AAY42_17355</name>
</gene>
<protein>
    <recommendedName>
        <fullName evidence="2">Peptidase M56 domain-containing protein</fullName>
    </recommendedName>
</protein>
<feature type="transmembrane region" description="Helical" evidence="1">
    <location>
        <begin position="37"/>
        <end position="62"/>
    </location>
</feature>
<reference evidence="3 4" key="1">
    <citation type="submission" date="2015-04" db="EMBL/GenBank/DDBJ databases">
        <title>Complete genome of flavobacterium.</title>
        <authorList>
            <person name="Kwon Y.M."/>
            <person name="Kim S.-J."/>
        </authorList>
    </citation>
    <scope>NUCLEOTIDE SEQUENCE [LARGE SCALE GENOMIC DNA]</scope>
    <source>
        <strain evidence="3 4">DK169</strain>
    </source>
</reference>
<evidence type="ECO:0000313" key="4">
    <source>
        <dbReference type="Proteomes" id="UP000050827"/>
    </source>
</evidence>
<sequence>MEAFLIYLLKSAGVLTLFLGCYYLFLRKETLFTANRWFLVIGLVTSAILPFIHLTTTITLSAEMMAGTNSTMGNDVIVDSQSFSTLRNFLIVTYLLGVAIFLARFIVQIRSVLTFIKLGKKKITENVTYVESSMDVQPFSFFKYVIYNQKKHSEKELESILAHELVHATQKHTVDILCVELISVFQWFNPFAWLYKNALKQNLEFLADTKNSSLKKNRKQYQYILLSQSISKQNLSIVNPFFNSLIKKRIVMINQTPSKKRKTLKSLVILPLLALFLVGFNTKTVYTFENADGPTSENTKIELIIDKDTSDDELVKIKSDLAEDKIDFSYTLQRNDKDEITSFSISVEGPKNSATLNSSNSNSAIKPMYVIVDLTTNEIAIGQGNKTSFRHSPNSIYVYDDETHSKKIKVKKSKKGNGFFFTHHDGDEDPLYIIDEKEFSKKQFEKLDADQIETMSVLKGEKAIEKYGEKAKNGVVEIVTKKKK</sequence>
<dbReference type="OrthoDB" id="1522859at2"/>
<feature type="transmembrane region" description="Helical" evidence="1">
    <location>
        <begin position="263"/>
        <end position="280"/>
    </location>
</feature>
<dbReference type="RefSeq" id="WP_055397493.1">
    <property type="nucleotide sequence ID" value="NZ_LCTZ01000002.1"/>
</dbReference>
<dbReference type="Pfam" id="PF05569">
    <property type="entry name" value="Peptidase_M56"/>
    <property type="match status" value="1"/>
</dbReference>
<organism evidence="3 4">
    <name type="scientific">Flagellimonas eckloniae</name>
    <dbReference type="NCBI Taxonomy" id="346185"/>
    <lineage>
        <taxon>Bacteria</taxon>
        <taxon>Pseudomonadati</taxon>
        <taxon>Bacteroidota</taxon>
        <taxon>Flavobacteriia</taxon>
        <taxon>Flavobacteriales</taxon>
        <taxon>Flavobacteriaceae</taxon>
        <taxon>Flagellimonas</taxon>
    </lineage>
</organism>
<feature type="transmembrane region" description="Helical" evidence="1">
    <location>
        <begin position="6"/>
        <end position="25"/>
    </location>
</feature>
<accession>A0A0Q0XQK4</accession>
<proteinExistence type="predicted"/>
<keyword evidence="1" id="KW-0812">Transmembrane</keyword>
<dbReference type="CDD" id="cd07341">
    <property type="entry name" value="M56_BlaR1_MecR1_like"/>
    <property type="match status" value="1"/>
</dbReference>